<keyword evidence="3 5" id="KW-1133">Transmembrane helix</keyword>
<name>A0A1I4NFG2_9BURK</name>
<evidence type="ECO:0000256" key="5">
    <source>
        <dbReference type="SAM" id="Phobius"/>
    </source>
</evidence>
<feature type="transmembrane region" description="Helical" evidence="5">
    <location>
        <begin position="642"/>
        <end position="665"/>
    </location>
</feature>
<feature type="transmembrane region" description="Helical" evidence="5">
    <location>
        <begin position="583"/>
        <end position="606"/>
    </location>
</feature>
<evidence type="ECO:0000313" key="7">
    <source>
        <dbReference type="Proteomes" id="UP000199470"/>
    </source>
</evidence>
<evidence type="ECO:0000256" key="4">
    <source>
        <dbReference type="ARBA" id="ARBA00023136"/>
    </source>
</evidence>
<dbReference type="GO" id="GO:0016020">
    <property type="term" value="C:membrane"/>
    <property type="evidence" value="ECO:0007669"/>
    <property type="project" value="UniProtKB-SubCell"/>
</dbReference>
<comment type="subcellular location">
    <subcellularLocation>
        <location evidence="1">Membrane</location>
        <topology evidence="1">Multi-pass membrane protein</topology>
    </subcellularLocation>
</comment>
<evidence type="ECO:0000256" key="3">
    <source>
        <dbReference type="ARBA" id="ARBA00022989"/>
    </source>
</evidence>
<feature type="transmembrane region" description="Helical" evidence="5">
    <location>
        <begin position="474"/>
        <end position="495"/>
    </location>
</feature>
<dbReference type="EMBL" id="FOTW01000013">
    <property type="protein sequence ID" value="SFM14047.1"/>
    <property type="molecule type" value="Genomic_DNA"/>
</dbReference>
<dbReference type="Pfam" id="PF10136">
    <property type="entry name" value="SpecificRecomb"/>
    <property type="match status" value="1"/>
</dbReference>
<sequence length="717" mass="77911">MLALLERIDPNSSNIDLMVELFNTLRPKRAADAERATANVRTLCQLLKGNPEHAAALRGYTRSVLRARRHASLYTEIGVLSNDGFFTELKRRISFRMLPPALGDEYLSDALDQIIHKKTDHIWIAAVPAADWLALLDVAGAPAAAVQPAQTAATGNLMLPGLLEAIRTLSYRVCAIGLEPKLTNFHTEMETYDSPFMEQNVEVNAYLDGYSRLLAGDADAIEDAKHLLVMLDQCDLVVAKIRKKALSQGTSIALTYLLVSLSQSIDRLRKLLFLVDVSGELPSAPTLDLAAACAEAIPATAFAAASSSAADAAQAATPAQQRRAAGVALTLELIEAHNNKYAVRDLFADNIDLLARNITENASRTGEHYVADNRSQMGAMFLSSAGAGVVIGFMALFKILMSYLRAAPLVEAFLYSLNYSVGFMFIHLLHFTVATKQPAMTASRIAAGLHSKDGRHIDLDSMAELINKVFRTQYMAVLGNLATAIPTAWLIALGYKAITGNHLVTPDKAMHLLHDIDPIGSPALFYAAIAGVCLFVAGLISGYYDNQALYTRWAQRIGQLRGLGRLIGQQRLDRLGLYLENNLGGLMGNCFFGILLGTIGTLGYLLGLPLDIRHVTFSSANFATALVALDHNMNWQLATKSIVGFLAIGSVNLVVSFGLALWVALRSRQVRFEHGIALLKVLGRKFLKAPLEFFIGAKETPPALPADEVQSKHKVHR</sequence>
<dbReference type="AlphaFoldDB" id="A0A1I4NFG2"/>
<dbReference type="InterPro" id="IPR011385">
    <property type="entry name" value="Site-sp_rcmbase"/>
</dbReference>
<dbReference type="Proteomes" id="UP000199470">
    <property type="component" value="Unassembled WGS sequence"/>
</dbReference>
<dbReference type="STRING" id="758825.SAMN02982985_02911"/>
<dbReference type="PIRSF" id="PIRSF015380">
    <property type="entry name" value="Site-sp_rcmb"/>
    <property type="match status" value="1"/>
</dbReference>
<dbReference type="InterPro" id="IPR023271">
    <property type="entry name" value="Aquaporin-like"/>
</dbReference>
<organism evidence="6 7">
    <name type="scientific">Rugamonas rubra</name>
    <dbReference type="NCBI Taxonomy" id="758825"/>
    <lineage>
        <taxon>Bacteria</taxon>
        <taxon>Pseudomonadati</taxon>
        <taxon>Pseudomonadota</taxon>
        <taxon>Betaproteobacteria</taxon>
        <taxon>Burkholderiales</taxon>
        <taxon>Oxalobacteraceae</taxon>
        <taxon>Telluria group</taxon>
        <taxon>Rugamonas</taxon>
    </lineage>
</organism>
<reference evidence="6 7" key="1">
    <citation type="submission" date="2016-10" db="EMBL/GenBank/DDBJ databases">
        <authorList>
            <person name="de Groot N.N."/>
        </authorList>
    </citation>
    <scope>NUCLEOTIDE SEQUENCE [LARGE SCALE GENOMIC DNA]</scope>
    <source>
        <strain evidence="6 7">ATCC 43154</strain>
    </source>
</reference>
<keyword evidence="7" id="KW-1185">Reference proteome</keyword>
<evidence type="ECO:0000313" key="6">
    <source>
        <dbReference type="EMBL" id="SFM14047.1"/>
    </source>
</evidence>
<protein>
    <submittedName>
        <fullName evidence="6">Site-specific recombinase</fullName>
    </submittedName>
</protein>
<feature type="transmembrane region" description="Helical" evidence="5">
    <location>
        <begin position="523"/>
        <end position="544"/>
    </location>
</feature>
<keyword evidence="4 5" id="KW-0472">Membrane</keyword>
<gene>
    <name evidence="6" type="ORF">SAMN02982985_02911</name>
</gene>
<feature type="transmembrane region" description="Helical" evidence="5">
    <location>
        <begin position="379"/>
        <end position="400"/>
    </location>
</feature>
<keyword evidence="2 5" id="KW-0812">Transmembrane</keyword>
<proteinExistence type="predicted"/>
<dbReference type="RefSeq" id="WP_093388412.1">
    <property type="nucleotide sequence ID" value="NZ_FOTW01000013.1"/>
</dbReference>
<dbReference type="OrthoDB" id="5688397at2"/>
<accession>A0A1I4NFG2</accession>
<evidence type="ECO:0000256" key="1">
    <source>
        <dbReference type="ARBA" id="ARBA00004141"/>
    </source>
</evidence>
<feature type="transmembrane region" description="Helical" evidence="5">
    <location>
        <begin position="412"/>
        <end position="434"/>
    </location>
</feature>
<dbReference type="Gene3D" id="1.20.1080.10">
    <property type="entry name" value="Glycerol uptake facilitator protein"/>
    <property type="match status" value="1"/>
</dbReference>
<evidence type="ECO:0000256" key="2">
    <source>
        <dbReference type="ARBA" id="ARBA00022692"/>
    </source>
</evidence>